<gene>
    <name evidence="1" type="ORF">NCGR_LOCUS13431</name>
</gene>
<protein>
    <submittedName>
        <fullName evidence="1">Uncharacterized protein</fullName>
    </submittedName>
</protein>
<evidence type="ECO:0000313" key="2">
    <source>
        <dbReference type="Proteomes" id="UP000604825"/>
    </source>
</evidence>
<dbReference type="OrthoDB" id="691996at2759"/>
<dbReference type="EMBL" id="CAJGYO010000003">
    <property type="protein sequence ID" value="CAD6219825.1"/>
    <property type="molecule type" value="Genomic_DNA"/>
</dbReference>
<reference evidence="1" key="1">
    <citation type="submission" date="2020-10" db="EMBL/GenBank/DDBJ databases">
        <authorList>
            <person name="Han B."/>
            <person name="Lu T."/>
            <person name="Zhao Q."/>
            <person name="Huang X."/>
            <person name="Zhao Y."/>
        </authorList>
    </citation>
    <scope>NUCLEOTIDE SEQUENCE</scope>
</reference>
<dbReference type="Gene3D" id="1.20.5.4130">
    <property type="match status" value="1"/>
</dbReference>
<comment type="caution">
    <text evidence="1">The sequence shown here is derived from an EMBL/GenBank/DDBJ whole genome shotgun (WGS) entry which is preliminary data.</text>
</comment>
<sequence length="126" mass="14033">MAATSAVVDRLLRRLAAIGPDELPSAVVEDMIHVKKALSRWHVVLESTEKQLFEGVSGEYMEMSKALMSKENKMRKIKQIAYYIEDILDEFEGCGRSGSGGSSGRSEVTIASHSFMGFSKYIHNFI</sequence>
<name>A0A811NCQ1_9POAL</name>
<organism evidence="1 2">
    <name type="scientific">Miscanthus lutarioriparius</name>
    <dbReference type="NCBI Taxonomy" id="422564"/>
    <lineage>
        <taxon>Eukaryota</taxon>
        <taxon>Viridiplantae</taxon>
        <taxon>Streptophyta</taxon>
        <taxon>Embryophyta</taxon>
        <taxon>Tracheophyta</taxon>
        <taxon>Spermatophyta</taxon>
        <taxon>Magnoliopsida</taxon>
        <taxon>Liliopsida</taxon>
        <taxon>Poales</taxon>
        <taxon>Poaceae</taxon>
        <taxon>PACMAD clade</taxon>
        <taxon>Panicoideae</taxon>
        <taxon>Andropogonodae</taxon>
        <taxon>Andropogoneae</taxon>
        <taxon>Saccharinae</taxon>
        <taxon>Miscanthus</taxon>
    </lineage>
</organism>
<evidence type="ECO:0000313" key="1">
    <source>
        <dbReference type="EMBL" id="CAD6219825.1"/>
    </source>
</evidence>
<dbReference type="AlphaFoldDB" id="A0A811NCQ1"/>
<accession>A0A811NCQ1</accession>
<proteinExistence type="predicted"/>
<keyword evidence="2" id="KW-1185">Reference proteome</keyword>
<dbReference type="Proteomes" id="UP000604825">
    <property type="component" value="Unassembled WGS sequence"/>
</dbReference>